<gene>
    <name evidence="2" type="ORF">G3M78_01315</name>
</gene>
<dbReference type="Proteomes" id="UP000594464">
    <property type="component" value="Chromosome"/>
</dbReference>
<dbReference type="SUPFAM" id="SSF54427">
    <property type="entry name" value="NTF2-like"/>
    <property type="match status" value="1"/>
</dbReference>
<evidence type="ECO:0000313" key="2">
    <source>
        <dbReference type="EMBL" id="QPJ64114.1"/>
    </source>
</evidence>
<feature type="signal peptide" evidence="1">
    <location>
        <begin position="1"/>
        <end position="26"/>
    </location>
</feature>
<reference evidence="3" key="1">
    <citation type="submission" date="2020-02" db="EMBL/GenBank/DDBJ databases">
        <title>Genomic and physiological characterization of two novel Nitrospinaceae genera.</title>
        <authorList>
            <person name="Mueller A.J."/>
            <person name="Jung M.-Y."/>
            <person name="Strachan C.R."/>
            <person name="Herbold C.W."/>
            <person name="Kirkegaard R.H."/>
            <person name="Daims H."/>
        </authorList>
    </citation>
    <scope>NUCLEOTIDE SEQUENCE [LARGE SCALE GENOMIC DNA]</scope>
</reference>
<dbReference type="Gene3D" id="3.10.450.50">
    <property type="match status" value="1"/>
</dbReference>
<evidence type="ECO:0000256" key="1">
    <source>
        <dbReference type="SAM" id="SignalP"/>
    </source>
</evidence>
<proteinExistence type="predicted"/>
<sequence length="170" mass="19218">MSTFKSFFVAVLGAGLFLTGASVANAADTNTLADVLKKVDAIVCKKPENLSQFYASEHVILQDHKRALLKHRIEDYRQMISEMRDVKCEIQRTVFTGHVDDRVGYLVVDETSNVTSASTDTEDRQHSICNYAFVKEGGSWKVSLEHCSSMPDYTIRPGEDAHYYYHNPIY</sequence>
<keyword evidence="1" id="KW-0732">Signal</keyword>
<dbReference type="InterPro" id="IPR032710">
    <property type="entry name" value="NTF2-like_dom_sf"/>
</dbReference>
<evidence type="ECO:0008006" key="4">
    <source>
        <dbReference type="Google" id="ProtNLM"/>
    </source>
</evidence>
<protein>
    <recommendedName>
        <fullName evidence="4">SnoaL-like domain-containing protein</fullName>
    </recommendedName>
</protein>
<feature type="chain" id="PRO_5032694977" description="SnoaL-like domain-containing protein" evidence="1">
    <location>
        <begin position="27"/>
        <end position="170"/>
    </location>
</feature>
<accession>A0A7T0G295</accession>
<dbReference type="EMBL" id="CP048620">
    <property type="protein sequence ID" value="QPJ64114.1"/>
    <property type="molecule type" value="Genomic_DNA"/>
</dbReference>
<organism evidence="2 3">
    <name type="scientific">Candidatus Nitrohelix vancouverensis</name>
    <dbReference type="NCBI Taxonomy" id="2705534"/>
    <lineage>
        <taxon>Bacteria</taxon>
        <taxon>Pseudomonadati</taxon>
        <taxon>Nitrospinota/Tectimicrobiota group</taxon>
        <taxon>Nitrospinota</taxon>
        <taxon>Nitrospinia</taxon>
        <taxon>Nitrospinales</taxon>
        <taxon>Nitrospinaceae</taxon>
        <taxon>Candidatus Nitrohelix</taxon>
    </lineage>
</organism>
<evidence type="ECO:0000313" key="3">
    <source>
        <dbReference type="Proteomes" id="UP000594464"/>
    </source>
</evidence>
<dbReference type="KEGG" id="nva:G3M78_01315"/>
<name>A0A7T0G295_9BACT</name>
<dbReference type="AlphaFoldDB" id="A0A7T0G295"/>